<name>A0A0G0NG24_9BACT</name>
<reference evidence="1 2" key="1">
    <citation type="journal article" date="2015" name="Nature">
        <title>rRNA introns, odd ribosomes, and small enigmatic genomes across a large radiation of phyla.</title>
        <authorList>
            <person name="Brown C.T."/>
            <person name="Hug L.A."/>
            <person name="Thomas B.C."/>
            <person name="Sharon I."/>
            <person name="Castelle C.J."/>
            <person name="Singh A."/>
            <person name="Wilkins M.J."/>
            <person name="Williams K.H."/>
            <person name="Banfield J.F."/>
        </authorList>
    </citation>
    <scope>NUCLEOTIDE SEQUENCE [LARGE SCALE GENOMIC DNA]</scope>
</reference>
<accession>A0A0G0NG24</accession>
<protein>
    <submittedName>
        <fullName evidence="1">Uncharacterized protein</fullName>
    </submittedName>
</protein>
<comment type="caution">
    <text evidence="1">The sequence shown here is derived from an EMBL/GenBank/DDBJ whole genome shotgun (WGS) entry which is preliminary data.</text>
</comment>
<sequence length="121" mass="13719">MRVGLIAPINNQGEKALVNDLSKKIEAIGFQVEIVLADKLSDYHILVAIFDGRTLSPSDYIQLGVFYGYKAKQQPAKLIIGYQTSTIDYLGQEAKWLDHLATTELNLISCLKDYIYYHQHE</sequence>
<evidence type="ECO:0000313" key="2">
    <source>
        <dbReference type="Proteomes" id="UP000034048"/>
    </source>
</evidence>
<dbReference type="EMBL" id="LBWS01000029">
    <property type="protein sequence ID" value="KKR14453.1"/>
    <property type="molecule type" value="Genomic_DNA"/>
</dbReference>
<proteinExistence type="predicted"/>
<organism evidence="1 2">
    <name type="scientific">Candidatus Falkowbacteria bacterium GW2011_GWA2_39_24</name>
    <dbReference type="NCBI Taxonomy" id="1618634"/>
    <lineage>
        <taxon>Bacteria</taxon>
        <taxon>Candidatus Falkowiibacteriota</taxon>
    </lineage>
</organism>
<gene>
    <name evidence="1" type="ORF">UT42_C0029G0012</name>
</gene>
<dbReference type="AlphaFoldDB" id="A0A0G0NG24"/>
<dbReference type="Proteomes" id="UP000034048">
    <property type="component" value="Unassembled WGS sequence"/>
</dbReference>
<evidence type="ECO:0000313" key="1">
    <source>
        <dbReference type="EMBL" id="KKR14453.1"/>
    </source>
</evidence>